<dbReference type="Pfam" id="PF01420">
    <property type="entry name" value="Methylase_S"/>
    <property type="match status" value="2"/>
</dbReference>
<evidence type="ECO:0000256" key="2">
    <source>
        <dbReference type="ARBA" id="ARBA00022747"/>
    </source>
</evidence>
<keyword evidence="6" id="KW-1185">Reference proteome</keyword>
<dbReference type="GO" id="GO:0003677">
    <property type="term" value="F:DNA binding"/>
    <property type="evidence" value="ECO:0007669"/>
    <property type="project" value="UniProtKB-KW"/>
</dbReference>
<gene>
    <name evidence="5" type="ORF">C273_01900</name>
</gene>
<dbReference type="SUPFAM" id="SSF116734">
    <property type="entry name" value="DNA methylase specificity domain"/>
    <property type="match status" value="2"/>
</dbReference>
<keyword evidence="3" id="KW-0238">DNA-binding</keyword>
<dbReference type="STRING" id="1229783.C273_01900"/>
<dbReference type="REBASE" id="69775">
    <property type="entry name" value="S.SmaS46ORF1895P"/>
</dbReference>
<accession>K9AWB3</accession>
<dbReference type="OrthoDB" id="1691238at2"/>
<dbReference type="eggNOG" id="COG0732">
    <property type="taxonomic scope" value="Bacteria"/>
</dbReference>
<dbReference type="Gene3D" id="3.90.220.20">
    <property type="entry name" value="DNA methylase specificity domains"/>
    <property type="match status" value="2"/>
</dbReference>
<feature type="domain" description="Type I restriction modification DNA specificity" evidence="4">
    <location>
        <begin position="177"/>
        <end position="329"/>
    </location>
</feature>
<dbReference type="AlphaFoldDB" id="K9AWB3"/>
<comment type="similarity">
    <text evidence="1">Belongs to the type-I restriction system S methylase family.</text>
</comment>
<evidence type="ECO:0000313" key="6">
    <source>
        <dbReference type="Proteomes" id="UP000009885"/>
    </source>
</evidence>
<reference evidence="5 6" key="1">
    <citation type="journal article" date="2013" name="Genome Announc.">
        <title>Genome Sequence of Staphylococcus massiliensis Strain S46, Isolated from the Surface of Healthy Human Skin.</title>
        <authorList>
            <person name="Srivastav R."/>
            <person name="Singh A."/>
            <person name="Jangir P.K."/>
            <person name="Kumari C."/>
            <person name="Muduli S."/>
            <person name="Sharma R."/>
        </authorList>
    </citation>
    <scope>NUCLEOTIDE SEQUENCE [LARGE SCALE GENOMIC DNA]</scope>
    <source>
        <strain evidence="5 6">S46</strain>
    </source>
</reference>
<proteinExistence type="inferred from homology"/>
<dbReference type="GO" id="GO:0009307">
    <property type="term" value="P:DNA restriction-modification system"/>
    <property type="evidence" value="ECO:0007669"/>
    <property type="project" value="UniProtKB-KW"/>
</dbReference>
<dbReference type="RefSeq" id="WP_009382137.1">
    <property type="nucleotide sequence ID" value="NZ_AMSQ01000002.1"/>
</dbReference>
<keyword evidence="2" id="KW-0680">Restriction system</keyword>
<dbReference type="Proteomes" id="UP000009885">
    <property type="component" value="Unassembled WGS sequence"/>
</dbReference>
<protein>
    <submittedName>
        <fullName evidence="5">BcgI-like restriction enzyme subunit beta</fullName>
    </submittedName>
</protein>
<evidence type="ECO:0000256" key="3">
    <source>
        <dbReference type="ARBA" id="ARBA00023125"/>
    </source>
</evidence>
<feature type="domain" description="Type I restriction modification DNA specificity" evidence="4">
    <location>
        <begin position="8"/>
        <end position="161"/>
    </location>
</feature>
<dbReference type="InterPro" id="IPR000055">
    <property type="entry name" value="Restrct_endonuc_typeI_TRD"/>
</dbReference>
<name>K9AWB3_9STAP</name>
<dbReference type="InterPro" id="IPR044946">
    <property type="entry name" value="Restrct_endonuc_typeI_TRD_sf"/>
</dbReference>
<dbReference type="PATRIC" id="fig|1229783.3.peg.388"/>
<sequence>MMKLSDREWRAFKIKDFFYCYTGKYYSRNEYSNGKTPLITAKSQYNGISHWININDEDYFENAITIGKVDATSFYQPFGFVCSSDVNVIKPKAVKLNKYLATFLCNQIMMQSSKFDYGNQIRLNDTKALNIMLPSIEDKPDYDFMEQYIKEKYFAIKSQIKEKQKHEINDWRELDEVEWSPFKMTDVFDNIQRGKRLTKNNQKKGNKPYISSRGINNGVDNFISNSKNTRQFENSLTLANSGSVGSVFYQPYEFIASDHVTHLKKINLSKYSYLFIVNMLNRLSDKYSFNREINDFRIKRESVLLPNKNNQPDYDYMEQYMKRKENEILDRI</sequence>
<dbReference type="EMBL" id="AMSQ01000002">
    <property type="protein sequence ID" value="EKU50356.1"/>
    <property type="molecule type" value="Genomic_DNA"/>
</dbReference>
<evidence type="ECO:0000313" key="5">
    <source>
        <dbReference type="EMBL" id="EKU50356.1"/>
    </source>
</evidence>
<organism evidence="5 6">
    <name type="scientific">Staphylococcus massiliensis S46</name>
    <dbReference type="NCBI Taxonomy" id="1229783"/>
    <lineage>
        <taxon>Bacteria</taxon>
        <taxon>Bacillati</taxon>
        <taxon>Bacillota</taxon>
        <taxon>Bacilli</taxon>
        <taxon>Bacillales</taxon>
        <taxon>Staphylococcaceae</taxon>
        <taxon>Staphylococcus</taxon>
    </lineage>
</organism>
<evidence type="ECO:0000259" key="4">
    <source>
        <dbReference type="Pfam" id="PF01420"/>
    </source>
</evidence>
<comment type="caution">
    <text evidence="5">The sequence shown here is derived from an EMBL/GenBank/DDBJ whole genome shotgun (WGS) entry which is preliminary data.</text>
</comment>
<evidence type="ECO:0000256" key="1">
    <source>
        <dbReference type="ARBA" id="ARBA00010923"/>
    </source>
</evidence>